<dbReference type="RefSeq" id="WP_053334212.1">
    <property type="nucleotide sequence ID" value="NZ_CP011454.1"/>
</dbReference>
<reference evidence="1 2" key="2">
    <citation type="journal article" date="2016" name="Environ. Microbiol. Rep.">
        <title>Metagenomic evidence for the presence of phototrophic Gemmatimonadetes bacteria in diverse environments.</title>
        <authorList>
            <person name="Zeng Y."/>
            <person name="Baumbach J."/>
            <person name="Barbosa E.G."/>
            <person name="Azevedo V."/>
            <person name="Zhang C."/>
            <person name="Koblizek M."/>
        </authorList>
    </citation>
    <scope>NUCLEOTIDE SEQUENCE [LARGE SCALE GENOMIC DNA]</scope>
    <source>
        <strain evidence="1 2">AP64</strain>
    </source>
</reference>
<dbReference type="OrthoDB" id="150993at2"/>
<organism evidence="1 2">
    <name type="scientific">Gemmatimonas phototrophica</name>
    <dbReference type="NCBI Taxonomy" id="1379270"/>
    <lineage>
        <taxon>Bacteria</taxon>
        <taxon>Pseudomonadati</taxon>
        <taxon>Gemmatimonadota</taxon>
        <taxon>Gemmatimonadia</taxon>
        <taxon>Gemmatimonadales</taxon>
        <taxon>Gemmatimonadaceae</taxon>
        <taxon>Gemmatimonas</taxon>
    </lineage>
</organism>
<dbReference type="PANTHER" id="PTHR39186">
    <property type="entry name" value="DUF2071 FAMILY PROTEIN"/>
    <property type="match status" value="1"/>
</dbReference>
<gene>
    <name evidence="1" type="ORF">GEMMAAP_05625</name>
</gene>
<dbReference type="AlphaFoldDB" id="A0A143BJ13"/>
<dbReference type="InterPro" id="IPR018644">
    <property type="entry name" value="DUF2071"/>
</dbReference>
<reference evidence="1 2" key="1">
    <citation type="journal article" date="2014" name="Proc. Natl. Acad. Sci. U.S.A.">
        <title>Functional type 2 photosynthetic reaction centers found in the rare bacterial phylum Gemmatimonadetes.</title>
        <authorList>
            <person name="Zeng Y."/>
            <person name="Feng F."/>
            <person name="Medova H."/>
            <person name="Dean J."/>
            <person name="Koblizek M."/>
        </authorList>
    </citation>
    <scope>NUCLEOTIDE SEQUENCE [LARGE SCALE GENOMIC DNA]</scope>
    <source>
        <strain evidence="1 2">AP64</strain>
    </source>
</reference>
<sequence>MSPPPNPVVGTQRWRDLLFLHWRVSAAAVQATLPPGLFVDTHEGQGYLGIVPFFMDRVRPAFLPPVPWLSWFLELNVRTYVRDAAGVPGVWFYSLDCNQPIGVAIAQRFFHLPYVHARMHATHAGGAVDFYSQRRGTVHAPWRYRWQQHAGSAPAAPESLEHFLVERYVLYAADARGQLYRGRVSHTPYHIHTPTLLAHTTAPAALAGFPLTGAPDSVLAASPVNVRIHPLRRLG</sequence>
<proteinExistence type="predicted"/>
<evidence type="ECO:0008006" key="3">
    <source>
        <dbReference type="Google" id="ProtNLM"/>
    </source>
</evidence>
<dbReference type="Proteomes" id="UP000076404">
    <property type="component" value="Chromosome"/>
</dbReference>
<dbReference type="EMBL" id="CP011454">
    <property type="protein sequence ID" value="AMW04460.1"/>
    <property type="molecule type" value="Genomic_DNA"/>
</dbReference>
<dbReference type="KEGG" id="gph:GEMMAAP_05625"/>
<dbReference type="InterPro" id="IPR023375">
    <property type="entry name" value="ADC_dom_sf"/>
</dbReference>
<dbReference type="STRING" id="1379270.GEMMAAP_05625"/>
<evidence type="ECO:0000313" key="1">
    <source>
        <dbReference type="EMBL" id="AMW04460.1"/>
    </source>
</evidence>
<dbReference type="Gene3D" id="2.40.400.10">
    <property type="entry name" value="Acetoacetate decarboxylase-like"/>
    <property type="match status" value="1"/>
</dbReference>
<dbReference type="Pfam" id="PF09844">
    <property type="entry name" value="DUF2071"/>
    <property type="match status" value="1"/>
</dbReference>
<dbReference type="PANTHER" id="PTHR39186:SF1">
    <property type="entry name" value="DUF2071 DOMAIN-CONTAINING PROTEIN"/>
    <property type="match status" value="1"/>
</dbReference>
<accession>A0A143BJ13</accession>
<evidence type="ECO:0000313" key="2">
    <source>
        <dbReference type="Proteomes" id="UP000076404"/>
    </source>
</evidence>
<name>A0A143BJ13_9BACT</name>
<dbReference type="SUPFAM" id="SSF160104">
    <property type="entry name" value="Acetoacetate decarboxylase-like"/>
    <property type="match status" value="1"/>
</dbReference>
<protein>
    <recommendedName>
        <fullName evidence="3">DUF2071 domain-containing protein</fullName>
    </recommendedName>
</protein>
<keyword evidence="2" id="KW-1185">Reference proteome</keyword>
<dbReference type="eggNOG" id="COG3361">
    <property type="taxonomic scope" value="Bacteria"/>
</dbReference>